<evidence type="ECO:0000313" key="2">
    <source>
        <dbReference type="EMBL" id="KAK5939162.1"/>
    </source>
</evidence>
<name>A0ABR0REW3_9EURO</name>
<reference evidence="2 3" key="1">
    <citation type="journal article" date="2023" name="Res Sq">
        <title>Genomic and morphological characterization of Knufia obscura isolated from the Mars 2020 spacecraft assembly facility.</title>
        <authorList>
            <person name="Chander A.M."/>
            <person name="Teixeira M.M."/>
            <person name="Singh N.K."/>
            <person name="Williams M.P."/>
            <person name="Parker C.W."/>
            <person name="Leo P."/>
            <person name="Stajich J.E."/>
            <person name="Torok T."/>
            <person name="Tighe S."/>
            <person name="Mason C.E."/>
            <person name="Venkateswaran K."/>
        </authorList>
    </citation>
    <scope>NUCLEOTIDE SEQUENCE [LARGE SCALE GENOMIC DNA]</scope>
    <source>
        <strain evidence="2 3">CCFEE 5817</strain>
    </source>
</reference>
<dbReference type="RefSeq" id="XP_064727252.1">
    <property type="nucleotide sequence ID" value="XM_064876865.1"/>
</dbReference>
<evidence type="ECO:0000256" key="1">
    <source>
        <dbReference type="SAM" id="MobiDB-lite"/>
    </source>
</evidence>
<accession>A0ABR0REW3</accession>
<evidence type="ECO:0000313" key="3">
    <source>
        <dbReference type="Proteomes" id="UP001334248"/>
    </source>
</evidence>
<sequence>MPQKTPVAPREASQVDALQYGRNHQNASFGSTPVPSKAAFVKPTATPRKERTQGLRLRHTYRYMGFSNSFIFEDLLSLDID</sequence>
<dbReference type="GeneID" id="90001914"/>
<feature type="region of interest" description="Disordered" evidence="1">
    <location>
        <begin position="24"/>
        <end position="51"/>
    </location>
</feature>
<feature type="compositionally biased region" description="Polar residues" evidence="1">
    <location>
        <begin position="24"/>
        <end position="34"/>
    </location>
</feature>
<proteinExistence type="predicted"/>
<dbReference type="EMBL" id="JAVHJV010000011">
    <property type="protein sequence ID" value="KAK5939162.1"/>
    <property type="molecule type" value="Genomic_DNA"/>
</dbReference>
<keyword evidence="3" id="KW-1185">Reference proteome</keyword>
<gene>
    <name evidence="2" type="ORF">PMZ80_008465</name>
</gene>
<dbReference type="Proteomes" id="UP001334248">
    <property type="component" value="Unassembled WGS sequence"/>
</dbReference>
<comment type="caution">
    <text evidence="2">The sequence shown here is derived from an EMBL/GenBank/DDBJ whole genome shotgun (WGS) entry which is preliminary data.</text>
</comment>
<protein>
    <submittedName>
        <fullName evidence="2">Uncharacterized protein</fullName>
    </submittedName>
</protein>
<organism evidence="2 3">
    <name type="scientific">Knufia obscura</name>
    <dbReference type="NCBI Taxonomy" id="1635080"/>
    <lineage>
        <taxon>Eukaryota</taxon>
        <taxon>Fungi</taxon>
        <taxon>Dikarya</taxon>
        <taxon>Ascomycota</taxon>
        <taxon>Pezizomycotina</taxon>
        <taxon>Eurotiomycetes</taxon>
        <taxon>Chaetothyriomycetidae</taxon>
        <taxon>Chaetothyriales</taxon>
        <taxon>Trichomeriaceae</taxon>
        <taxon>Knufia</taxon>
    </lineage>
</organism>